<keyword evidence="2" id="KW-0808">Transferase</keyword>
<dbReference type="SUPFAM" id="SSF69593">
    <property type="entry name" value="Glycerol-3-phosphate (1)-acyltransferase"/>
    <property type="match status" value="1"/>
</dbReference>
<keyword evidence="3" id="KW-0012">Acyltransferase</keyword>
<evidence type="ECO:0000313" key="7">
    <source>
        <dbReference type="Proteomes" id="UP000494040"/>
    </source>
</evidence>
<dbReference type="CDD" id="cd07990">
    <property type="entry name" value="LPLAT_LCLAT1-like"/>
    <property type="match status" value="1"/>
</dbReference>
<keyword evidence="4" id="KW-0812">Transmembrane</keyword>
<feature type="transmembrane region" description="Helical" evidence="4">
    <location>
        <begin position="20"/>
        <end position="41"/>
    </location>
</feature>
<dbReference type="GO" id="GO:0016746">
    <property type="term" value="F:acyltransferase activity"/>
    <property type="evidence" value="ECO:0007669"/>
    <property type="project" value="UniProtKB-KW"/>
</dbReference>
<dbReference type="RefSeq" id="XP_014249720.1">
    <property type="nucleotide sequence ID" value="XM_014394234.2"/>
</dbReference>
<evidence type="ECO:0000256" key="4">
    <source>
        <dbReference type="SAM" id="Phobius"/>
    </source>
</evidence>
<dbReference type="KEGG" id="clec:106666784"/>
<name>A0A8I6RNU5_CIMLE</name>
<evidence type="ECO:0000256" key="3">
    <source>
        <dbReference type="ARBA" id="ARBA00023315"/>
    </source>
</evidence>
<dbReference type="GO" id="GO:0005783">
    <property type="term" value="C:endoplasmic reticulum"/>
    <property type="evidence" value="ECO:0007669"/>
    <property type="project" value="TreeGrafter"/>
</dbReference>
<dbReference type="GO" id="GO:0036149">
    <property type="term" value="P:phosphatidylinositol acyl-chain remodeling"/>
    <property type="evidence" value="ECO:0007669"/>
    <property type="project" value="TreeGrafter"/>
</dbReference>
<proteinExistence type="inferred from homology"/>
<keyword evidence="4" id="KW-1133">Transmembrane helix</keyword>
<accession>A0A8I6RNU5</accession>
<dbReference type="GeneID" id="106666784"/>
<dbReference type="AlphaFoldDB" id="A0A8I6RNU5"/>
<dbReference type="RefSeq" id="XP_014249710.1">
    <property type="nucleotide sequence ID" value="XM_014394224.2"/>
</dbReference>
<dbReference type="Proteomes" id="UP000494040">
    <property type="component" value="Unassembled WGS sequence"/>
</dbReference>
<evidence type="ECO:0000256" key="1">
    <source>
        <dbReference type="ARBA" id="ARBA00008655"/>
    </source>
</evidence>
<evidence type="ECO:0000256" key="2">
    <source>
        <dbReference type="ARBA" id="ARBA00022679"/>
    </source>
</evidence>
<evidence type="ECO:0000313" key="6">
    <source>
        <dbReference type="EnsemblMetazoa" id="XP_014249720.1"/>
    </source>
</evidence>
<comment type="similarity">
    <text evidence="1">Belongs to the 1-acyl-sn-glycerol-3-phosphate acyltransferase family.</text>
</comment>
<dbReference type="EnsemblMetazoa" id="XM_014394224.2">
    <property type="protein sequence ID" value="XP_014249710.1"/>
    <property type="gene ID" value="LOC106666784"/>
</dbReference>
<dbReference type="SMART" id="SM00563">
    <property type="entry name" value="PlsC"/>
    <property type="match status" value="1"/>
</dbReference>
<dbReference type="PANTHER" id="PTHR10983">
    <property type="entry name" value="1-ACYLGLYCEROL-3-PHOSPHATE ACYLTRANSFERASE-RELATED"/>
    <property type="match status" value="1"/>
</dbReference>
<sequence length="378" mass="44912">MRRCKMKGSRWRGIVYCFLWYFSILSGFLILCCPLLPLMFFNQKAYRQAMELIFATWELYPVALMEILFGTEFVINGDAILPWDRSVLVMNHRTRLDWNFLWAALHYGTVIPAHRLKFVLKSPIRHAPGPGWVMQMAGFFFIHRKWETDQKLLSSMIEYLQELEHTYQILIFPEGTNLTENSTQRSNEYADKYHLPHYKQVLHPKTTGFTYLVQKMSSVNQLDAVYDLSVAYPGTLPETEFDVLRGYFPEQVHFNIRRYPIDQLPVDDEELKHWLSNIWKDKEDTLIQFYESGKFDSYRKINLWPRPLSNSLHLSVFFWSAIIFGTFSAFLLSTWFQIYTVGVCCLFILLSFLGEGMYHIEIAWFKLKHFQYVRNKTK</sequence>
<organism evidence="6 7">
    <name type="scientific">Cimex lectularius</name>
    <name type="common">Bed bug</name>
    <name type="synonym">Acanthia lectularia</name>
    <dbReference type="NCBI Taxonomy" id="79782"/>
    <lineage>
        <taxon>Eukaryota</taxon>
        <taxon>Metazoa</taxon>
        <taxon>Ecdysozoa</taxon>
        <taxon>Arthropoda</taxon>
        <taxon>Hexapoda</taxon>
        <taxon>Insecta</taxon>
        <taxon>Pterygota</taxon>
        <taxon>Neoptera</taxon>
        <taxon>Paraneoptera</taxon>
        <taxon>Hemiptera</taxon>
        <taxon>Heteroptera</taxon>
        <taxon>Panheteroptera</taxon>
        <taxon>Cimicomorpha</taxon>
        <taxon>Cimicidae</taxon>
        <taxon>Cimex</taxon>
    </lineage>
</organism>
<protein>
    <recommendedName>
        <fullName evidence="5">Phospholipid/glycerol acyltransferase domain-containing protein</fullName>
    </recommendedName>
</protein>
<dbReference type="OMA" id="VANHVAW"/>
<feature type="domain" description="Phospholipid/glycerol acyltransferase" evidence="5">
    <location>
        <begin position="86"/>
        <end position="210"/>
    </location>
</feature>
<reference evidence="6" key="1">
    <citation type="submission" date="2022-01" db="UniProtKB">
        <authorList>
            <consortium name="EnsemblMetazoa"/>
        </authorList>
    </citation>
    <scope>IDENTIFICATION</scope>
</reference>
<evidence type="ECO:0000259" key="5">
    <source>
        <dbReference type="SMART" id="SM00563"/>
    </source>
</evidence>
<dbReference type="EnsemblMetazoa" id="XM_014394234.2">
    <property type="protein sequence ID" value="XP_014249720.1"/>
    <property type="gene ID" value="LOC106666784"/>
</dbReference>
<dbReference type="Pfam" id="PF16076">
    <property type="entry name" value="Acyltransf_C"/>
    <property type="match status" value="1"/>
</dbReference>
<dbReference type="Pfam" id="PF01553">
    <property type="entry name" value="Acyltransferase"/>
    <property type="match status" value="1"/>
</dbReference>
<keyword evidence="7" id="KW-1185">Reference proteome</keyword>
<keyword evidence="4" id="KW-0472">Membrane</keyword>
<dbReference type="PANTHER" id="PTHR10983:SF16">
    <property type="entry name" value="LYSOCARDIOLIPIN ACYLTRANSFERASE 1"/>
    <property type="match status" value="1"/>
</dbReference>
<feature type="transmembrane region" description="Helical" evidence="4">
    <location>
        <begin position="312"/>
        <end position="332"/>
    </location>
</feature>
<dbReference type="InterPro" id="IPR032098">
    <property type="entry name" value="Acyltransf_C"/>
</dbReference>
<dbReference type="InterPro" id="IPR002123">
    <property type="entry name" value="Plipid/glycerol_acylTrfase"/>
</dbReference>
<feature type="transmembrane region" description="Helical" evidence="4">
    <location>
        <begin position="338"/>
        <end position="358"/>
    </location>
</feature>
<dbReference type="OrthoDB" id="186786at2759"/>